<evidence type="ECO:0000259" key="1">
    <source>
        <dbReference type="PROSITE" id="PS51332"/>
    </source>
</evidence>
<keyword evidence="3" id="KW-1185">Reference proteome</keyword>
<evidence type="ECO:0000313" key="3">
    <source>
        <dbReference type="Proteomes" id="UP000503088"/>
    </source>
</evidence>
<dbReference type="Gene3D" id="3.40.50.280">
    <property type="entry name" value="Cobalamin-binding domain"/>
    <property type="match status" value="1"/>
</dbReference>
<dbReference type="InterPro" id="IPR036724">
    <property type="entry name" value="Cobalamin-bd_sf"/>
</dbReference>
<reference evidence="2 3" key="1">
    <citation type="submission" date="2020-01" db="EMBL/GenBank/DDBJ databases">
        <authorList>
            <person name="Gulvik C.A."/>
            <person name="Batra D.G."/>
        </authorList>
    </citation>
    <scope>NUCLEOTIDE SEQUENCE [LARGE SCALE GENOMIC DNA]</scope>
    <source>
        <strain evidence="2 3">W9323</strain>
    </source>
</reference>
<feature type="domain" description="B12-binding" evidence="1">
    <location>
        <begin position="106"/>
        <end position="245"/>
    </location>
</feature>
<sequence>MNLDFTRVKPYGDTMNDGAVQMSFSLPVPCGEEAREAARQLAAKMGLEEPQVYHMADLGENFTYFIVYGKCSHTIDYSAIQVPKVDTERMSFDEINHFIQERLGRKIVVIGACTGTDAHTVGIDAIMNMKGYNGEYGLERYPEIEAYNLGSQVPNEEMLAKALELQADALLVSQVVTQKGVHITNLTQLVDLAEAEGIRQNLLLICGGPRINHEMALELGYDAGFGPGSLAPDVASYIVHELDRRSKGKRVGNVSGHHGAGENV</sequence>
<dbReference type="Proteomes" id="UP000503088">
    <property type="component" value="Chromosome"/>
</dbReference>
<proteinExistence type="predicted"/>
<dbReference type="InterPro" id="IPR006158">
    <property type="entry name" value="Cobalamin-bd"/>
</dbReference>
<accession>A0A7D3Y3N5</accession>
<dbReference type="AlphaFoldDB" id="A0A7D3Y3N5"/>
<dbReference type="EMBL" id="CP048104">
    <property type="protein sequence ID" value="QKG85763.1"/>
    <property type="molecule type" value="Genomic_DNA"/>
</dbReference>
<dbReference type="PROSITE" id="PS51332">
    <property type="entry name" value="B12_BINDING"/>
    <property type="match status" value="1"/>
</dbReference>
<dbReference type="Pfam" id="PF02310">
    <property type="entry name" value="B12-binding"/>
    <property type="match status" value="1"/>
</dbReference>
<dbReference type="SUPFAM" id="SSF52242">
    <property type="entry name" value="Cobalamin (vitamin B12)-binding domain"/>
    <property type="match status" value="1"/>
</dbReference>
<organism evidence="2 3">
    <name type="scientific">Kroppenstedtia pulmonis</name>
    <dbReference type="NCBI Taxonomy" id="1380685"/>
    <lineage>
        <taxon>Bacteria</taxon>
        <taxon>Bacillati</taxon>
        <taxon>Bacillota</taxon>
        <taxon>Bacilli</taxon>
        <taxon>Bacillales</taxon>
        <taxon>Thermoactinomycetaceae</taxon>
        <taxon>Kroppenstedtia</taxon>
    </lineage>
</organism>
<dbReference type="InterPro" id="IPR028991">
    <property type="entry name" value="KamE_N"/>
</dbReference>
<dbReference type="KEGG" id="kpul:GXN76_15745"/>
<name>A0A7D3Y3N5_9BACL</name>
<protein>
    <recommendedName>
        <fullName evidence="1">B12-binding domain-containing protein</fullName>
    </recommendedName>
</protein>
<dbReference type="InterPro" id="IPR036843">
    <property type="entry name" value="KamE_N_sf"/>
</dbReference>
<evidence type="ECO:0000313" key="2">
    <source>
        <dbReference type="EMBL" id="QKG85763.1"/>
    </source>
</evidence>
<dbReference type="GO" id="GO:0046872">
    <property type="term" value="F:metal ion binding"/>
    <property type="evidence" value="ECO:0007669"/>
    <property type="project" value="InterPro"/>
</dbReference>
<dbReference type="Gene3D" id="3.30.30.60">
    <property type="entry name" value="D-lysine 5,6-aminomutase beta subunit KamE, N-terminal domain"/>
    <property type="match status" value="1"/>
</dbReference>
<dbReference type="GO" id="GO:0031419">
    <property type="term" value="F:cobalamin binding"/>
    <property type="evidence" value="ECO:0007669"/>
    <property type="project" value="InterPro"/>
</dbReference>
<dbReference type="Pfam" id="PF16554">
    <property type="entry name" value="OAM_dimer"/>
    <property type="match status" value="1"/>
</dbReference>
<dbReference type="SUPFAM" id="SSF117778">
    <property type="entry name" value="D-lysine 5,6-aminomutase beta subunit KamE, N-terminal domain"/>
    <property type="match status" value="1"/>
</dbReference>
<dbReference type="GO" id="GO:0046983">
    <property type="term" value="F:protein dimerization activity"/>
    <property type="evidence" value="ECO:0007669"/>
    <property type="project" value="InterPro"/>
</dbReference>
<dbReference type="RefSeq" id="WP_173224796.1">
    <property type="nucleotide sequence ID" value="NZ_CP048104.1"/>
</dbReference>
<gene>
    <name evidence="2" type="ORF">GXN76_15745</name>
</gene>